<evidence type="ECO:0000313" key="3">
    <source>
        <dbReference type="Proteomes" id="UP000247810"/>
    </source>
</evidence>
<dbReference type="GO" id="GO:0003713">
    <property type="term" value="F:transcription coactivator activity"/>
    <property type="evidence" value="ECO:0007669"/>
    <property type="project" value="InterPro"/>
</dbReference>
<dbReference type="CDD" id="cd13214">
    <property type="entry name" value="PH-GRAM_WBP2"/>
    <property type="match status" value="1"/>
</dbReference>
<gene>
    <name evidence="2" type="ORF">BO71DRAFT_410539</name>
</gene>
<reference evidence="2 3" key="1">
    <citation type="submission" date="2018-02" db="EMBL/GenBank/DDBJ databases">
        <title>The genomes of Aspergillus section Nigri reveals drivers in fungal speciation.</title>
        <authorList>
            <consortium name="DOE Joint Genome Institute"/>
            <person name="Vesth T.C."/>
            <person name="Nybo J."/>
            <person name="Theobald S."/>
            <person name="Brandl J."/>
            <person name="Frisvad J.C."/>
            <person name="Nielsen K.F."/>
            <person name="Lyhne E.K."/>
            <person name="Kogle M.E."/>
            <person name="Kuo A."/>
            <person name="Riley R."/>
            <person name="Clum A."/>
            <person name="Nolan M."/>
            <person name="Lipzen A."/>
            <person name="Salamov A."/>
            <person name="Henrissat B."/>
            <person name="Wiebenga A."/>
            <person name="De vries R.P."/>
            <person name="Grigoriev I.V."/>
            <person name="Mortensen U.H."/>
            <person name="Andersen M.R."/>
            <person name="Baker S.E."/>
        </authorList>
    </citation>
    <scope>NUCLEOTIDE SEQUENCE [LARGE SCALE GENOMIC DNA]</scope>
    <source>
        <strain evidence="2 3">CBS 707.79</strain>
    </source>
</reference>
<feature type="region of interest" description="Disordered" evidence="1">
    <location>
        <begin position="170"/>
        <end position="236"/>
    </location>
</feature>
<dbReference type="PANTHER" id="PTHR31606:SF1">
    <property type="entry name" value="WW DOMAIN BINDING PROTEIN 2, ISOFORM E"/>
    <property type="match status" value="1"/>
</dbReference>
<dbReference type="STRING" id="1448320.A0A319D709"/>
<organism evidence="2 3">
    <name type="scientific">Aspergillus ellipticus CBS 707.79</name>
    <dbReference type="NCBI Taxonomy" id="1448320"/>
    <lineage>
        <taxon>Eukaryota</taxon>
        <taxon>Fungi</taxon>
        <taxon>Dikarya</taxon>
        <taxon>Ascomycota</taxon>
        <taxon>Pezizomycotina</taxon>
        <taxon>Eurotiomycetes</taxon>
        <taxon>Eurotiomycetidae</taxon>
        <taxon>Eurotiales</taxon>
        <taxon>Aspergillaceae</taxon>
        <taxon>Aspergillus</taxon>
        <taxon>Aspergillus subgen. Circumdati</taxon>
    </lineage>
</organism>
<dbReference type="PANTHER" id="PTHR31606">
    <property type="entry name" value="WW DOMAIN BINDING PROTEIN 2, ISOFORM E"/>
    <property type="match status" value="1"/>
</dbReference>
<dbReference type="VEuPathDB" id="FungiDB:BO71DRAFT_410539"/>
<name>A0A319D709_9EURO</name>
<keyword evidence="3" id="KW-1185">Reference proteome</keyword>
<feature type="compositionally biased region" description="Acidic residues" evidence="1">
    <location>
        <begin position="202"/>
        <end position="218"/>
    </location>
</feature>
<dbReference type="OrthoDB" id="1259151at2759"/>
<proteinExistence type="predicted"/>
<evidence type="ECO:0000256" key="1">
    <source>
        <dbReference type="SAM" id="MobiDB-lite"/>
    </source>
</evidence>
<dbReference type="GO" id="GO:0031490">
    <property type="term" value="F:chromatin DNA binding"/>
    <property type="evidence" value="ECO:0007669"/>
    <property type="project" value="TreeGrafter"/>
</dbReference>
<sequence>MSINWVMIHGQEGFFRLPNEELIIASPPRTSISLQPLGSNASRERFSIQSSAGQIYLTNQRIVYVPAPQTKDFQSFSAPLLNVHDTHVTAPFFGPNAWLALVQPVAGGGIPASLPAVQLKVTFKEGGAFDFHNQFERIKERMQQAVENTQASGRGARNLDMSAVHLEELPAYSGPQGGTSSAAPSSEPQAASPQDYHSGPETEAEPAEPLEPPPDYEEVQQQSVAEALEERLRRDS</sequence>
<dbReference type="SUPFAM" id="SSF50729">
    <property type="entry name" value="PH domain-like"/>
    <property type="match status" value="1"/>
</dbReference>
<feature type="compositionally biased region" description="Low complexity" evidence="1">
    <location>
        <begin position="180"/>
        <end position="194"/>
    </location>
</feature>
<protein>
    <recommendedName>
        <fullName evidence="4">WW-domain-binding protein</fullName>
    </recommendedName>
</protein>
<evidence type="ECO:0008006" key="4">
    <source>
        <dbReference type="Google" id="ProtNLM"/>
    </source>
</evidence>
<dbReference type="EMBL" id="KZ825902">
    <property type="protein sequence ID" value="PYH93010.1"/>
    <property type="molecule type" value="Genomic_DNA"/>
</dbReference>
<accession>A0A319D709</accession>
<dbReference type="AlphaFoldDB" id="A0A319D709"/>
<dbReference type="Proteomes" id="UP000247810">
    <property type="component" value="Unassembled WGS sequence"/>
</dbReference>
<dbReference type="GO" id="GO:0005634">
    <property type="term" value="C:nucleus"/>
    <property type="evidence" value="ECO:0007669"/>
    <property type="project" value="TreeGrafter"/>
</dbReference>
<evidence type="ECO:0000313" key="2">
    <source>
        <dbReference type="EMBL" id="PYH93010.1"/>
    </source>
</evidence>
<dbReference type="InterPro" id="IPR044852">
    <property type="entry name" value="WBP2-like"/>
</dbReference>